<dbReference type="STRING" id="888268.A0A1E5VU82"/>
<gene>
    <name evidence="1" type="ORF">BAE44_0010295</name>
</gene>
<organism evidence="1 2">
    <name type="scientific">Dichanthelium oligosanthes</name>
    <dbReference type="NCBI Taxonomy" id="888268"/>
    <lineage>
        <taxon>Eukaryota</taxon>
        <taxon>Viridiplantae</taxon>
        <taxon>Streptophyta</taxon>
        <taxon>Embryophyta</taxon>
        <taxon>Tracheophyta</taxon>
        <taxon>Spermatophyta</taxon>
        <taxon>Magnoliopsida</taxon>
        <taxon>Liliopsida</taxon>
        <taxon>Poales</taxon>
        <taxon>Poaceae</taxon>
        <taxon>PACMAD clade</taxon>
        <taxon>Panicoideae</taxon>
        <taxon>Panicodae</taxon>
        <taxon>Paniceae</taxon>
        <taxon>Dichantheliinae</taxon>
        <taxon>Dichanthelium</taxon>
    </lineage>
</organism>
<evidence type="ECO:0008006" key="3">
    <source>
        <dbReference type="Google" id="ProtNLM"/>
    </source>
</evidence>
<dbReference type="EMBL" id="LWDX02029360">
    <property type="protein sequence ID" value="OEL28686.1"/>
    <property type="molecule type" value="Genomic_DNA"/>
</dbReference>
<dbReference type="AlphaFoldDB" id="A0A1E5VU82"/>
<feature type="non-terminal residue" evidence="1">
    <location>
        <position position="1"/>
    </location>
</feature>
<sequence length="155" mass="17717">LVRRNWPGDIECKLCGILEITDHIMFRCVMAQFVWCVCRDAFGWSQVPDGVDNFQETLLWLADKQTRTLLIFLFGCVSWSLWLIRNDLVFNNVVVSSPEVGVYRLISFMQRWSILSKGQQQVKAAIGRLQLQLSVLRQSEGAGDTCGALVYRRAS</sequence>
<proteinExistence type="predicted"/>
<dbReference type="OrthoDB" id="696704at2759"/>
<accession>A0A1E5VU82</accession>
<keyword evidence="2" id="KW-1185">Reference proteome</keyword>
<dbReference type="Proteomes" id="UP000095767">
    <property type="component" value="Unassembled WGS sequence"/>
</dbReference>
<protein>
    <recommendedName>
        <fullName evidence="3">Reverse transcriptase zinc-binding domain-containing protein</fullName>
    </recommendedName>
</protein>
<comment type="caution">
    <text evidence="1">The sequence shown here is derived from an EMBL/GenBank/DDBJ whole genome shotgun (WGS) entry which is preliminary data.</text>
</comment>
<evidence type="ECO:0000313" key="1">
    <source>
        <dbReference type="EMBL" id="OEL28686.1"/>
    </source>
</evidence>
<evidence type="ECO:0000313" key="2">
    <source>
        <dbReference type="Proteomes" id="UP000095767"/>
    </source>
</evidence>
<reference evidence="1 2" key="1">
    <citation type="submission" date="2016-09" db="EMBL/GenBank/DDBJ databases">
        <title>The draft genome of Dichanthelium oligosanthes: A C3 panicoid grass species.</title>
        <authorList>
            <person name="Studer A.J."/>
            <person name="Schnable J.C."/>
            <person name="Brutnell T.P."/>
        </authorList>
    </citation>
    <scope>NUCLEOTIDE SEQUENCE [LARGE SCALE GENOMIC DNA]</scope>
    <source>
        <strain evidence="2">cv. Kellogg 1175</strain>
        <tissue evidence="1">Leaf</tissue>
    </source>
</reference>
<name>A0A1E5VU82_9POAL</name>